<dbReference type="Proteomes" id="UP001216253">
    <property type="component" value="Unassembled WGS sequence"/>
</dbReference>
<gene>
    <name evidence="2" type="ORF">PYV00_05365</name>
</gene>
<comment type="caution">
    <text evidence="2">The sequence shown here is derived from an EMBL/GenBank/DDBJ whole genome shotgun (WGS) entry which is preliminary data.</text>
</comment>
<evidence type="ECO:0000313" key="2">
    <source>
        <dbReference type="EMBL" id="MDE8651145.1"/>
    </source>
</evidence>
<feature type="domain" description="Flagellar protein FlgJ N-terminal" evidence="1">
    <location>
        <begin position="43"/>
        <end position="89"/>
    </location>
</feature>
<proteinExistence type="predicted"/>
<dbReference type="EMBL" id="JARESE010000015">
    <property type="protein sequence ID" value="MDE8651145.1"/>
    <property type="molecule type" value="Genomic_DNA"/>
</dbReference>
<dbReference type="Pfam" id="PF10135">
    <property type="entry name" value="Rod-binding"/>
    <property type="match status" value="1"/>
</dbReference>
<dbReference type="RefSeq" id="WP_275227244.1">
    <property type="nucleotide sequence ID" value="NZ_JARESE010000015.1"/>
</dbReference>
<sequence length="109" mass="11510">MTTVAASPQGLSLTPQKTSDRAKLAEVAKQFEAIFMRQMLAAARKTDFGGDDLFGGQAMETFRQMQDEHFADLTAKSGSLGLAAKIEAQLARFLPPESASGATASGKEG</sequence>
<keyword evidence="3" id="KW-1185">Reference proteome</keyword>
<accession>A0ABT5WM72</accession>
<protein>
    <submittedName>
        <fullName evidence="2">Rod-binding protein</fullName>
    </submittedName>
</protein>
<organism evidence="2 3">
    <name type="scientific">Novosphingobium album</name>
    <name type="common">ex Liu et al. 2023</name>
    <dbReference type="NCBI Taxonomy" id="3031130"/>
    <lineage>
        <taxon>Bacteria</taxon>
        <taxon>Pseudomonadati</taxon>
        <taxon>Pseudomonadota</taxon>
        <taxon>Alphaproteobacteria</taxon>
        <taxon>Sphingomonadales</taxon>
        <taxon>Sphingomonadaceae</taxon>
        <taxon>Novosphingobium</taxon>
    </lineage>
</organism>
<evidence type="ECO:0000313" key="3">
    <source>
        <dbReference type="Proteomes" id="UP001216253"/>
    </source>
</evidence>
<reference evidence="2 3" key="1">
    <citation type="submission" date="2023-03" db="EMBL/GenBank/DDBJ databases">
        <title>NovoSphingobium album sp. nov. isolated from polycyclic aromatic hydrocarbons- and heavy-metal polluted soil.</title>
        <authorList>
            <person name="Liu Z."/>
            <person name="Wang K."/>
        </authorList>
    </citation>
    <scope>NUCLEOTIDE SEQUENCE [LARGE SCALE GENOMIC DNA]</scope>
    <source>
        <strain evidence="2 3">H3SJ31-1</strain>
    </source>
</reference>
<name>A0ABT5WM72_9SPHN</name>
<dbReference type="InterPro" id="IPR019301">
    <property type="entry name" value="Flagellar_prot_FlgJ_N"/>
</dbReference>
<evidence type="ECO:0000259" key="1">
    <source>
        <dbReference type="Pfam" id="PF10135"/>
    </source>
</evidence>